<proteinExistence type="predicted"/>
<gene>
    <name evidence="2" type="ORF">K7X08_013815</name>
</gene>
<name>A0A9Q1LP72_9SOLA</name>
<reference evidence="3" key="1">
    <citation type="journal article" date="2023" name="Proc. Natl. Acad. Sci. U.S.A.">
        <title>Genomic and structural basis for evolution of tropane alkaloid biosynthesis.</title>
        <authorList>
            <person name="Wanga Y.-J."/>
            <person name="Taina T."/>
            <person name="Yua J.-Y."/>
            <person name="Lia J."/>
            <person name="Xua B."/>
            <person name="Chenc J."/>
            <person name="D'Auriad J.C."/>
            <person name="Huanga J.-P."/>
            <person name="Huanga S.-X."/>
        </authorList>
    </citation>
    <scope>NUCLEOTIDE SEQUENCE [LARGE SCALE GENOMIC DNA]</scope>
    <source>
        <strain evidence="3">cv. KIB-2019</strain>
    </source>
</reference>
<sequence length="212" mass="23568">MSSSIVSLHIDDSQSVFVGRPELSQGDPKSCDDPKIRLLEEVDEAVAGKDVDNVKRKEEEKVAADDLDDENVTKKRKSAVESQISCESIPETTSDTVPATHDDVDDMKVKNTFSTKDERLLLDLERLAFEHVPKPSQSQHNDGFFCTHAPKADMGQSSHGGVESNNVDINKELESFRVHVDSNFAEILQAIVDLKKKVDAKRGLPILFLFFS</sequence>
<dbReference type="EMBL" id="JAJAGQ010000016">
    <property type="protein sequence ID" value="KAJ8539563.1"/>
    <property type="molecule type" value="Genomic_DNA"/>
</dbReference>
<evidence type="ECO:0000256" key="1">
    <source>
        <dbReference type="SAM" id="MobiDB-lite"/>
    </source>
</evidence>
<comment type="caution">
    <text evidence="2">The sequence shown here is derived from an EMBL/GenBank/DDBJ whole genome shotgun (WGS) entry which is preliminary data.</text>
</comment>
<accession>A0A9Q1LP72</accession>
<dbReference type="Proteomes" id="UP001152561">
    <property type="component" value="Unassembled WGS sequence"/>
</dbReference>
<evidence type="ECO:0000313" key="3">
    <source>
        <dbReference type="Proteomes" id="UP001152561"/>
    </source>
</evidence>
<organism evidence="2 3">
    <name type="scientific">Anisodus acutangulus</name>
    <dbReference type="NCBI Taxonomy" id="402998"/>
    <lineage>
        <taxon>Eukaryota</taxon>
        <taxon>Viridiplantae</taxon>
        <taxon>Streptophyta</taxon>
        <taxon>Embryophyta</taxon>
        <taxon>Tracheophyta</taxon>
        <taxon>Spermatophyta</taxon>
        <taxon>Magnoliopsida</taxon>
        <taxon>eudicotyledons</taxon>
        <taxon>Gunneridae</taxon>
        <taxon>Pentapetalae</taxon>
        <taxon>asterids</taxon>
        <taxon>lamiids</taxon>
        <taxon>Solanales</taxon>
        <taxon>Solanaceae</taxon>
        <taxon>Solanoideae</taxon>
        <taxon>Hyoscyameae</taxon>
        <taxon>Anisodus</taxon>
    </lineage>
</organism>
<dbReference type="AlphaFoldDB" id="A0A9Q1LP72"/>
<evidence type="ECO:0000313" key="2">
    <source>
        <dbReference type="EMBL" id="KAJ8539563.1"/>
    </source>
</evidence>
<protein>
    <submittedName>
        <fullName evidence="2">Uncharacterized protein</fullName>
    </submittedName>
</protein>
<dbReference type="OrthoDB" id="1328470at2759"/>
<feature type="region of interest" description="Disordered" evidence="1">
    <location>
        <begin position="57"/>
        <end position="76"/>
    </location>
</feature>
<keyword evidence="3" id="KW-1185">Reference proteome</keyword>